<comment type="caution">
    <text evidence="7">The sequence shown here is derived from an EMBL/GenBank/DDBJ whole genome shotgun (WGS) entry which is preliminary data.</text>
</comment>
<evidence type="ECO:0000256" key="1">
    <source>
        <dbReference type="ARBA" id="ARBA00004167"/>
    </source>
</evidence>
<name>A0A1S9ZNW1_9GAMM</name>
<keyword evidence="2 6" id="KW-0812">Transmembrane</keyword>
<feature type="region of interest" description="Disordered" evidence="5">
    <location>
        <begin position="1"/>
        <end position="20"/>
    </location>
</feature>
<evidence type="ECO:0000256" key="4">
    <source>
        <dbReference type="ARBA" id="ARBA00023136"/>
    </source>
</evidence>
<keyword evidence="4 6" id="KW-0472">Membrane</keyword>
<comment type="subcellular location">
    <subcellularLocation>
        <location evidence="1">Membrane</location>
        <topology evidence="1">Single-pass membrane protein</topology>
    </subcellularLocation>
</comment>
<dbReference type="Pfam" id="PF04228">
    <property type="entry name" value="Zn_peptidase"/>
    <property type="match status" value="1"/>
</dbReference>
<evidence type="ECO:0000256" key="2">
    <source>
        <dbReference type="ARBA" id="ARBA00022692"/>
    </source>
</evidence>
<dbReference type="Proteomes" id="UP000190322">
    <property type="component" value="Unassembled WGS sequence"/>
</dbReference>
<gene>
    <name evidence="7" type="ORF">B0180_00210</name>
</gene>
<dbReference type="AlphaFoldDB" id="A0A1S9ZNW1"/>
<dbReference type="GO" id="GO:0016020">
    <property type="term" value="C:membrane"/>
    <property type="evidence" value="ECO:0007669"/>
    <property type="project" value="UniProtKB-SubCell"/>
</dbReference>
<evidence type="ECO:0000256" key="3">
    <source>
        <dbReference type="ARBA" id="ARBA00022989"/>
    </source>
</evidence>
<dbReference type="RefSeq" id="WP_049236206.1">
    <property type="nucleotide sequence ID" value="NZ_JVLO01000017.1"/>
</dbReference>
<evidence type="ECO:0000313" key="8">
    <source>
        <dbReference type="Proteomes" id="UP000190322"/>
    </source>
</evidence>
<dbReference type="PANTHER" id="PTHR30168:SF0">
    <property type="entry name" value="INNER MEMBRANE PROTEIN"/>
    <property type="match status" value="1"/>
</dbReference>
<dbReference type="PANTHER" id="PTHR30168">
    <property type="entry name" value="PUTATIVE MEMBRANE PROTEIN YPFJ"/>
    <property type="match status" value="1"/>
</dbReference>
<sequence>MQWRGRRQSSNIEDRRGGGAKKVGGVSIFGLIIAVILWQVFGISPETTLGVTQQMQGQTQASAPANETADMAESREFVATILADTEDVWTPIFAQAGHRYQPPSLVLFSGAVQSACGSATSASGPFYCPADQKVYLDTQFFRDMRTQMGITGERNQTELSRQDQAGDFAQAYVIAHEVGHHVQTLLGISQQVRQAQAQASPAAANNLSVRQELQADCFAGLWARHNHERTQFLQKGDIEEALDAAEKIGDDYLQHKARGHAVPDSFTHGTSAQRKQWFYKGFETGDVNQCDTFATRDI</sequence>
<protein>
    <submittedName>
        <fullName evidence="7">Neutral zinc metallopeptidase</fullName>
    </submittedName>
</protein>
<dbReference type="EMBL" id="MUXT01000001">
    <property type="protein sequence ID" value="OOR85259.1"/>
    <property type="molecule type" value="Genomic_DNA"/>
</dbReference>
<evidence type="ECO:0000256" key="5">
    <source>
        <dbReference type="SAM" id="MobiDB-lite"/>
    </source>
</evidence>
<dbReference type="InterPro" id="IPR007343">
    <property type="entry name" value="Uncharacterised_pept_Zn_put"/>
</dbReference>
<keyword evidence="3 6" id="KW-1133">Transmembrane helix</keyword>
<reference evidence="7 8" key="1">
    <citation type="submission" date="2017-02" db="EMBL/GenBank/DDBJ databases">
        <title>Draft genome sequence of Moraxella canis CCUG 8415A type strain.</title>
        <authorList>
            <person name="Engstrom-Jakobsson H."/>
            <person name="Salva-Serra F."/>
            <person name="Thorell K."/>
            <person name="Gonzales-Siles L."/>
            <person name="Karlsson R."/>
            <person name="Boulund F."/>
            <person name="Engstrand L."/>
            <person name="Moore E."/>
        </authorList>
    </citation>
    <scope>NUCLEOTIDE SEQUENCE [LARGE SCALE GENOMIC DNA]</scope>
    <source>
        <strain evidence="7 8">CCUG 8415A</strain>
    </source>
</reference>
<proteinExistence type="predicted"/>
<evidence type="ECO:0000313" key="7">
    <source>
        <dbReference type="EMBL" id="OOR85259.1"/>
    </source>
</evidence>
<feature type="transmembrane region" description="Helical" evidence="6">
    <location>
        <begin position="23"/>
        <end position="41"/>
    </location>
</feature>
<dbReference type="OrthoDB" id="9774900at2"/>
<evidence type="ECO:0000256" key="6">
    <source>
        <dbReference type="SAM" id="Phobius"/>
    </source>
</evidence>
<organism evidence="7 8">
    <name type="scientific">Moraxella canis</name>
    <dbReference type="NCBI Taxonomy" id="90239"/>
    <lineage>
        <taxon>Bacteria</taxon>
        <taxon>Pseudomonadati</taxon>
        <taxon>Pseudomonadota</taxon>
        <taxon>Gammaproteobacteria</taxon>
        <taxon>Moraxellales</taxon>
        <taxon>Moraxellaceae</taxon>
        <taxon>Moraxella</taxon>
    </lineage>
</organism>
<accession>A0A1S9ZNW1</accession>